<dbReference type="Pfam" id="PF15251">
    <property type="entry name" value="TAPR1-like"/>
    <property type="match status" value="1"/>
</dbReference>
<dbReference type="OMA" id="DVCMDSP"/>
<evidence type="ECO:0000256" key="1">
    <source>
        <dbReference type="ARBA" id="ARBA00004123"/>
    </source>
</evidence>
<organism evidence="3 4">
    <name type="scientific">Blomia tropicalis</name>
    <name type="common">Mite</name>
    <dbReference type="NCBI Taxonomy" id="40697"/>
    <lineage>
        <taxon>Eukaryota</taxon>
        <taxon>Metazoa</taxon>
        <taxon>Ecdysozoa</taxon>
        <taxon>Arthropoda</taxon>
        <taxon>Chelicerata</taxon>
        <taxon>Arachnida</taxon>
        <taxon>Acari</taxon>
        <taxon>Acariformes</taxon>
        <taxon>Sarcoptiformes</taxon>
        <taxon>Astigmata</taxon>
        <taxon>Glycyphagoidea</taxon>
        <taxon>Echimyopodidae</taxon>
        <taxon>Blomia</taxon>
    </lineage>
</organism>
<comment type="subcellular location">
    <subcellularLocation>
        <location evidence="1">Nucleus</location>
    </subcellularLocation>
</comment>
<comment type="caution">
    <text evidence="3">The sequence shown here is derived from an EMBL/GenBank/DDBJ whole genome shotgun (WGS) entry which is preliminary data.</text>
</comment>
<accession>A0A9Q0RL13</accession>
<keyword evidence="4" id="KW-1185">Reference proteome</keyword>
<evidence type="ECO:0000256" key="2">
    <source>
        <dbReference type="ARBA" id="ARBA00023242"/>
    </source>
</evidence>
<keyword evidence="2" id="KW-0539">Nucleus</keyword>
<dbReference type="AlphaFoldDB" id="A0A9Q0RL13"/>
<gene>
    <name evidence="3" type="ORF">RDWZM_008038</name>
</gene>
<protein>
    <submittedName>
        <fullName evidence="3">Uncharacterized protein</fullName>
    </submittedName>
</protein>
<dbReference type="PANTHER" id="PTHR31624">
    <property type="entry name" value="UPF0472 PROTEIN C16ORF72"/>
    <property type="match status" value="1"/>
</dbReference>
<dbReference type="EMBL" id="JAPWDV010000003">
    <property type="protein sequence ID" value="KAJ6216881.1"/>
    <property type="molecule type" value="Genomic_DNA"/>
</dbReference>
<dbReference type="GO" id="GO:0005634">
    <property type="term" value="C:nucleus"/>
    <property type="evidence" value="ECO:0007669"/>
    <property type="project" value="UniProtKB-SubCell"/>
</dbReference>
<name>A0A9Q0RL13_BLOTA</name>
<sequence length="276" mass="32704">MEGNFEESQEWIPKYSSFEQESIDIIESLPDSDHELEIEKCNYDRKLWNYFQNCALAIAQLYRDNMTMQNNLWNSFQQASTNVACLYKECSEFQKKLYDNNYQYGYHKRTKELLTWAKKKKNHIHRDELIAFLSSRPMNHVHGNYFHHRLSRNSRSNRNNEEIRFLNASPPSTKGNSRLHFSDTISDNRLETNLGGELEDEDTNLKAFREAIAVSGVRNSNNMLNSNIRRSPRNNIEDLSEFINQEYHRHVESRKRTSSMDVCMDSPTHNKRTKFC</sequence>
<reference evidence="3" key="1">
    <citation type="submission" date="2022-12" db="EMBL/GenBank/DDBJ databases">
        <title>Genome assemblies of Blomia tropicalis.</title>
        <authorList>
            <person name="Cui Y."/>
        </authorList>
    </citation>
    <scope>NUCLEOTIDE SEQUENCE</scope>
    <source>
        <tissue evidence="3">Adult mites</tissue>
    </source>
</reference>
<evidence type="ECO:0000313" key="3">
    <source>
        <dbReference type="EMBL" id="KAJ6216881.1"/>
    </source>
</evidence>
<dbReference type="Proteomes" id="UP001142055">
    <property type="component" value="Chromosome 3"/>
</dbReference>
<proteinExistence type="predicted"/>
<dbReference type="InterPro" id="IPR029196">
    <property type="entry name" value="HAPSTR1-like"/>
</dbReference>
<evidence type="ECO:0000313" key="4">
    <source>
        <dbReference type="Proteomes" id="UP001142055"/>
    </source>
</evidence>
<dbReference type="InterPro" id="IPR040308">
    <property type="entry name" value="HAPR1"/>
</dbReference>
<dbReference type="PANTHER" id="PTHR31624:SF4">
    <property type="entry name" value="CHROMOSOME 16 OPEN READING FRAME 72"/>
    <property type="match status" value="1"/>
</dbReference>